<keyword evidence="3" id="KW-1185">Reference proteome</keyword>
<organism evidence="2 3">
    <name type="scientific">Sinanodonta woodiana</name>
    <name type="common">Chinese pond mussel</name>
    <name type="synonym">Anodonta woodiana</name>
    <dbReference type="NCBI Taxonomy" id="1069815"/>
    <lineage>
        <taxon>Eukaryota</taxon>
        <taxon>Metazoa</taxon>
        <taxon>Spiralia</taxon>
        <taxon>Lophotrochozoa</taxon>
        <taxon>Mollusca</taxon>
        <taxon>Bivalvia</taxon>
        <taxon>Autobranchia</taxon>
        <taxon>Heteroconchia</taxon>
        <taxon>Palaeoheterodonta</taxon>
        <taxon>Unionida</taxon>
        <taxon>Unionoidea</taxon>
        <taxon>Unionidae</taxon>
        <taxon>Unioninae</taxon>
        <taxon>Sinanodonta</taxon>
    </lineage>
</organism>
<gene>
    <name evidence="2" type="ORF">ACJMK2_022910</name>
</gene>
<protein>
    <submittedName>
        <fullName evidence="2">Uncharacterized protein</fullName>
    </submittedName>
</protein>
<feature type="non-terminal residue" evidence="2">
    <location>
        <position position="57"/>
    </location>
</feature>
<accession>A0ABD3TMJ5</accession>
<reference evidence="2 3" key="1">
    <citation type="submission" date="2024-11" db="EMBL/GenBank/DDBJ databases">
        <title>Chromosome-level genome assembly of the freshwater bivalve Anodonta woodiana.</title>
        <authorList>
            <person name="Chen X."/>
        </authorList>
    </citation>
    <scope>NUCLEOTIDE SEQUENCE [LARGE SCALE GENOMIC DNA]</scope>
    <source>
        <strain evidence="2">MN2024</strain>
        <tissue evidence="2">Gills</tissue>
    </source>
</reference>
<sequence length="57" mass="6260">PGWRHFSDFPDTVSESTGPSVHRSPPFLYPPTPWDIETIAVESVESVESVSEVTSVS</sequence>
<evidence type="ECO:0000313" key="3">
    <source>
        <dbReference type="Proteomes" id="UP001634394"/>
    </source>
</evidence>
<feature type="non-terminal residue" evidence="2">
    <location>
        <position position="1"/>
    </location>
</feature>
<dbReference type="EMBL" id="JBJQND010000018">
    <property type="protein sequence ID" value="KAL3837562.1"/>
    <property type="molecule type" value="Genomic_DNA"/>
</dbReference>
<dbReference type="AlphaFoldDB" id="A0ABD3TMJ5"/>
<name>A0ABD3TMJ5_SINWO</name>
<feature type="region of interest" description="Disordered" evidence="1">
    <location>
        <begin position="1"/>
        <end position="27"/>
    </location>
</feature>
<evidence type="ECO:0000313" key="2">
    <source>
        <dbReference type="EMBL" id="KAL3837562.1"/>
    </source>
</evidence>
<dbReference type="Proteomes" id="UP001634394">
    <property type="component" value="Unassembled WGS sequence"/>
</dbReference>
<comment type="caution">
    <text evidence="2">The sequence shown here is derived from an EMBL/GenBank/DDBJ whole genome shotgun (WGS) entry which is preliminary data.</text>
</comment>
<evidence type="ECO:0000256" key="1">
    <source>
        <dbReference type="SAM" id="MobiDB-lite"/>
    </source>
</evidence>
<proteinExistence type="predicted"/>